<dbReference type="InterPro" id="IPR042100">
    <property type="entry name" value="Bug_dom1"/>
</dbReference>
<dbReference type="Proteomes" id="UP000319627">
    <property type="component" value="Unassembled WGS sequence"/>
</dbReference>
<dbReference type="CDD" id="cd07012">
    <property type="entry name" value="PBP2_Bug_TTT"/>
    <property type="match status" value="1"/>
</dbReference>
<keyword evidence="4" id="KW-1185">Reference proteome</keyword>
<dbReference type="PANTHER" id="PTHR42928">
    <property type="entry name" value="TRICARBOXYLATE-BINDING PROTEIN"/>
    <property type="match status" value="1"/>
</dbReference>
<feature type="signal peptide" evidence="2">
    <location>
        <begin position="1"/>
        <end position="31"/>
    </location>
</feature>
<dbReference type="Pfam" id="PF03401">
    <property type="entry name" value="TctC"/>
    <property type="match status" value="1"/>
</dbReference>
<evidence type="ECO:0000256" key="2">
    <source>
        <dbReference type="SAM" id="SignalP"/>
    </source>
</evidence>
<sequence>MSISKRLSARLFPVLVASVLSTTFILPSAQAQTAEAWPTKPIKYVVPWPPGGPTDTFGRTIAAELSNILGQPVVVENKPGATGAIGAQTVARSAPDGYTLLAPNTTAFIGNVVASPKTANFDPLKDFIPIGLFVESSVVLWAQVSTGIKTFDELLKRARDAGKEPISFGTTGSGSVSEQSVEQLARHFKLNLLKVPYQGTAPQVADLVAGHVNIGTADYPIASGHYTKGTLVPLLVIGKHRLPELPNVPTNYELGIKEPDFTIWNGLFAPAGTPAPIVEKLRKATEQAAHSEAFRKIAEGQGNRVIFQTGEEASARLKEEFDSRTRFQDSNRQ</sequence>
<dbReference type="Gene3D" id="3.40.190.10">
    <property type="entry name" value="Periplasmic binding protein-like II"/>
    <property type="match status" value="1"/>
</dbReference>
<dbReference type="EMBL" id="VLKG01000007">
    <property type="protein sequence ID" value="TWH64789.1"/>
    <property type="molecule type" value="Genomic_DNA"/>
</dbReference>
<organism evidence="3 4">
    <name type="scientific">Azomonas agilis</name>
    <dbReference type="NCBI Taxonomy" id="116849"/>
    <lineage>
        <taxon>Bacteria</taxon>
        <taxon>Pseudomonadati</taxon>
        <taxon>Pseudomonadota</taxon>
        <taxon>Gammaproteobacteria</taxon>
        <taxon>Pseudomonadales</taxon>
        <taxon>Pseudomonadaceae</taxon>
        <taxon>Azomonas</taxon>
    </lineage>
</organism>
<dbReference type="PANTHER" id="PTHR42928:SF5">
    <property type="entry name" value="BLR1237 PROTEIN"/>
    <property type="match status" value="1"/>
</dbReference>
<dbReference type="InterPro" id="IPR005064">
    <property type="entry name" value="BUG"/>
</dbReference>
<feature type="chain" id="PRO_5022131059" evidence="2">
    <location>
        <begin position="32"/>
        <end position="333"/>
    </location>
</feature>
<gene>
    <name evidence="3" type="ORF">LX59_02137</name>
</gene>
<name>A0A562I174_9GAMM</name>
<accession>A0A562I174</accession>
<reference evidence="3 4" key="1">
    <citation type="submission" date="2019-07" db="EMBL/GenBank/DDBJ databases">
        <title>Genomic Encyclopedia of Type Strains, Phase I: the one thousand microbial genomes (KMG-I) project.</title>
        <authorList>
            <person name="Kyrpides N."/>
        </authorList>
    </citation>
    <scope>NUCLEOTIDE SEQUENCE [LARGE SCALE GENOMIC DNA]</scope>
    <source>
        <strain evidence="3 4">DSM 375</strain>
    </source>
</reference>
<protein>
    <submittedName>
        <fullName evidence="3">Tripartite-type tricarboxylate transporter receptor subunit TctC</fullName>
    </submittedName>
</protein>
<evidence type="ECO:0000313" key="3">
    <source>
        <dbReference type="EMBL" id="TWH64789.1"/>
    </source>
</evidence>
<dbReference type="Gene3D" id="3.40.190.150">
    <property type="entry name" value="Bordetella uptake gene, domain 1"/>
    <property type="match status" value="1"/>
</dbReference>
<comment type="similarity">
    <text evidence="1">Belongs to the UPF0065 (bug) family.</text>
</comment>
<dbReference type="SUPFAM" id="SSF53850">
    <property type="entry name" value="Periplasmic binding protein-like II"/>
    <property type="match status" value="1"/>
</dbReference>
<keyword evidence="2" id="KW-0732">Signal</keyword>
<comment type="caution">
    <text evidence="3">The sequence shown here is derived from an EMBL/GenBank/DDBJ whole genome shotgun (WGS) entry which is preliminary data.</text>
</comment>
<proteinExistence type="inferred from homology"/>
<keyword evidence="3" id="KW-0675">Receptor</keyword>
<dbReference type="RefSeq" id="WP_144571832.1">
    <property type="nucleotide sequence ID" value="NZ_VLKG01000007.1"/>
</dbReference>
<evidence type="ECO:0000313" key="4">
    <source>
        <dbReference type="Proteomes" id="UP000319627"/>
    </source>
</evidence>
<dbReference type="OrthoDB" id="5171643at2"/>
<dbReference type="AlphaFoldDB" id="A0A562I174"/>
<evidence type="ECO:0000256" key="1">
    <source>
        <dbReference type="ARBA" id="ARBA00006987"/>
    </source>
</evidence>
<dbReference type="PIRSF" id="PIRSF017082">
    <property type="entry name" value="YflP"/>
    <property type="match status" value="1"/>
</dbReference>